<evidence type="ECO:0000313" key="2">
    <source>
        <dbReference type="Proteomes" id="UP000197587"/>
    </source>
</evidence>
<dbReference type="CDD" id="cd22641">
    <property type="entry name" value="C24-like"/>
    <property type="match status" value="1"/>
</dbReference>
<sequence>MKYNFKFLQTDGVPLTNDLMHLIEEAYEIFEVLGDLAGNLTILKGCSLIGSTVEPGIVAIEGKLYHFEGGLVSDTVYINLEEIKKTFQNQTEKVLIEKRTVKFGNALTTYNWADFVRLETLKEIQAKVNNGVTMQMFNALLAEINLLKIKTAPIINGGIVFPFRKPAIEIPEGWKECIDFRGKTNAKSQS</sequence>
<gene>
    <name evidence="1" type="ORF">AP75_01835</name>
</gene>
<name>A0A246BC83_9FLAO</name>
<comment type="caution">
    <text evidence="1">The sequence shown here is derived from an EMBL/GenBank/DDBJ whole genome shotgun (WGS) entry which is preliminary data.</text>
</comment>
<organism evidence="1 2">
    <name type="scientific">Kaistella haifensis DSM 19056</name>
    <dbReference type="NCBI Taxonomy" id="1450526"/>
    <lineage>
        <taxon>Bacteria</taxon>
        <taxon>Pseudomonadati</taxon>
        <taxon>Bacteroidota</taxon>
        <taxon>Flavobacteriia</taxon>
        <taxon>Flavobacteriales</taxon>
        <taxon>Weeksellaceae</taxon>
        <taxon>Chryseobacterium group</taxon>
        <taxon>Kaistella</taxon>
    </lineage>
</organism>
<dbReference type="RefSeq" id="WP_031504174.1">
    <property type="nucleotide sequence ID" value="NZ_JASZ02000002.1"/>
</dbReference>
<reference evidence="1 2" key="1">
    <citation type="submission" date="2017-05" db="EMBL/GenBank/DDBJ databases">
        <title>Genome of Chryseobacterium haifense.</title>
        <authorList>
            <person name="Newman J.D."/>
        </authorList>
    </citation>
    <scope>NUCLEOTIDE SEQUENCE [LARGE SCALE GENOMIC DNA]</scope>
    <source>
        <strain evidence="1 2">DSM 19056</strain>
    </source>
</reference>
<dbReference type="AlphaFoldDB" id="A0A246BC83"/>
<protein>
    <submittedName>
        <fullName evidence="1">Uncharacterized protein</fullName>
    </submittedName>
</protein>
<keyword evidence="2" id="KW-1185">Reference proteome</keyword>
<evidence type="ECO:0000313" key="1">
    <source>
        <dbReference type="EMBL" id="OWK99251.1"/>
    </source>
</evidence>
<proteinExistence type="predicted"/>
<dbReference type="EMBL" id="JASZ02000002">
    <property type="protein sequence ID" value="OWK99251.1"/>
    <property type="molecule type" value="Genomic_DNA"/>
</dbReference>
<dbReference type="Proteomes" id="UP000197587">
    <property type="component" value="Unassembled WGS sequence"/>
</dbReference>
<accession>A0A246BC83</accession>